<dbReference type="Pfam" id="PF05120">
    <property type="entry name" value="GvpG"/>
    <property type="match status" value="1"/>
</dbReference>
<gene>
    <name evidence="1" type="ORF">GCM10009804_24120</name>
</gene>
<reference evidence="1 2" key="1">
    <citation type="journal article" date="2019" name="Int. J. Syst. Evol. Microbiol.">
        <title>The Global Catalogue of Microorganisms (GCM) 10K type strain sequencing project: providing services to taxonomists for standard genome sequencing and annotation.</title>
        <authorList>
            <consortium name="The Broad Institute Genomics Platform"/>
            <consortium name="The Broad Institute Genome Sequencing Center for Infectious Disease"/>
            <person name="Wu L."/>
            <person name="Ma J."/>
        </authorList>
    </citation>
    <scope>NUCLEOTIDE SEQUENCE [LARGE SCALE GENOMIC DNA]</scope>
    <source>
        <strain evidence="1 2">JCM 15572</strain>
    </source>
</reference>
<keyword evidence="2" id="KW-1185">Reference proteome</keyword>
<sequence length="77" mass="8634">MGLLGVLTLPLAPLRMTVAIAEKLRDQALREYYDPDRIRTQLDDIDRLRRSGVLADAEADALEEDLIGRLIEGRTGE</sequence>
<evidence type="ECO:0008006" key="3">
    <source>
        <dbReference type="Google" id="ProtNLM"/>
    </source>
</evidence>
<dbReference type="InterPro" id="IPR007804">
    <property type="entry name" value="GvpG"/>
</dbReference>
<dbReference type="Proteomes" id="UP001501705">
    <property type="component" value="Unassembled WGS sequence"/>
</dbReference>
<proteinExistence type="predicted"/>
<evidence type="ECO:0000313" key="1">
    <source>
        <dbReference type="EMBL" id="GAA1566567.1"/>
    </source>
</evidence>
<organism evidence="1 2">
    <name type="scientific">Kribbella hippodromi</name>
    <dbReference type="NCBI Taxonomy" id="434347"/>
    <lineage>
        <taxon>Bacteria</taxon>
        <taxon>Bacillati</taxon>
        <taxon>Actinomycetota</taxon>
        <taxon>Actinomycetes</taxon>
        <taxon>Propionibacteriales</taxon>
        <taxon>Kribbellaceae</taxon>
        <taxon>Kribbella</taxon>
    </lineage>
</organism>
<name>A0ABN2CY46_9ACTN</name>
<dbReference type="EMBL" id="BAAAPH010000006">
    <property type="protein sequence ID" value="GAA1566567.1"/>
    <property type="molecule type" value="Genomic_DNA"/>
</dbReference>
<comment type="caution">
    <text evidence="1">The sequence shown here is derived from an EMBL/GenBank/DDBJ whole genome shotgun (WGS) entry which is preliminary data.</text>
</comment>
<protein>
    <recommendedName>
        <fullName evidence="3">Gas vesicle protein G</fullName>
    </recommendedName>
</protein>
<accession>A0ABN2CY46</accession>
<evidence type="ECO:0000313" key="2">
    <source>
        <dbReference type="Proteomes" id="UP001501705"/>
    </source>
</evidence>
<dbReference type="RefSeq" id="WP_344233515.1">
    <property type="nucleotide sequence ID" value="NZ_BAAAPH010000006.1"/>
</dbReference>